<evidence type="ECO:0000313" key="1">
    <source>
        <dbReference type="EMBL" id="CRH07321.1"/>
    </source>
</evidence>
<dbReference type="EMBL" id="LO017727">
    <property type="protein sequence ID" value="CRH07321.1"/>
    <property type="molecule type" value="Genomic_DNA"/>
</dbReference>
<sequence>MAPAPSDTLAKSLFGWGLDRYPVTRYPGRGGAQWSTGGTGRLPHGLKSRFRAELDLLTKELDA</sequence>
<dbReference type="AlphaFoldDB" id="A0A1S7LNA6"/>
<accession>A0A1S7LNA6</accession>
<organism evidence="1">
    <name type="scientific">Magnetococcus massalia (strain MO-1)</name>
    <dbReference type="NCBI Taxonomy" id="451514"/>
    <lineage>
        <taxon>Bacteria</taxon>
        <taxon>Pseudomonadati</taxon>
        <taxon>Pseudomonadota</taxon>
        <taxon>Magnetococcia</taxon>
        <taxon>Magnetococcales</taxon>
        <taxon>Magnetococcaceae</taxon>
        <taxon>Magnetococcus</taxon>
    </lineage>
</organism>
<name>A0A1S7LNA6_MAGMO</name>
<protein>
    <submittedName>
        <fullName evidence="1">Uncharacterized protein</fullName>
    </submittedName>
</protein>
<gene>
    <name evidence="1" type="ORF">MAGMO_3181</name>
</gene>
<reference evidence="1" key="1">
    <citation type="submission" date="2015-04" db="EMBL/GenBank/DDBJ databases">
        <authorList>
            <person name="Syromyatnikov M.Y."/>
            <person name="Popov V.N."/>
        </authorList>
    </citation>
    <scope>NUCLEOTIDE SEQUENCE</scope>
    <source>
        <strain evidence="1">MO-1</strain>
    </source>
</reference>
<proteinExistence type="predicted"/>